<keyword evidence="1" id="KW-1133">Transmembrane helix</keyword>
<reference evidence="2 3" key="1">
    <citation type="submission" date="2019-06" db="EMBL/GenBank/DDBJ databases">
        <title>Genome sequence of Litorilinea aerophila BAA-2444.</title>
        <authorList>
            <person name="Maclea K.S."/>
            <person name="Maurais E.G."/>
            <person name="Iannazzi L.C."/>
        </authorList>
    </citation>
    <scope>NUCLEOTIDE SEQUENCE [LARGE SCALE GENOMIC DNA]</scope>
    <source>
        <strain evidence="2 3">ATCC BAA-2444</strain>
    </source>
</reference>
<dbReference type="AlphaFoldDB" id="A0A540VIN9"/>
<protein>
    <recommendedName>
        <fullName evidence="4">DUF2069 domain-containing protein</fullName>
    </recommendedName>
</protein>
<dbReference type="EMBL" id="VIGC01000007">
    <property type="protein sequence ID" value="TQE96628.1"/>
    <property type="molecule type" value="Genomic_DNA"/>
</dbReference>
<comment type="caution">
    <text evidence="2">The sequence shown here is derived from an EMBL/GenBank/DDBJ whole genome shotgun (WGS) entry which is preliminary data.</text>
</comment>
<evidence type="ECO:0008006" key="4">
    <source>
        <dbReference type="Google" id="ProtNLM"/>
    </source>
</evidence>
<feature type="transmembrane region" description="Helical" evidence="1">
    <location>
        <begin position="12"/>
        <end position="29"/>
    </location>
</feature>
<evidence type="ECO:0000256" key="1">
    <source>
        <dbReference type="SAM" id="Phobius"/>
    </source>
</evidence>
<keyword evidence="1" id="KW-0472">Membrane</keyword>
<sequence>MTQKTTTLGPLQYGIILLTVATAVIHFSLLFPDLLFILNGLGYLALLLALYLPLPALEPYRHLIRWTLLAYTAVTVVLWIFIGSRVPIAYIDKAIEVALIILLWLEGQRAGER</sequence>
<feature type="transmembrane region" description="Helical" evidence="1">
    <location>
        <begin position="35"/>
        <end position="54"/>
    </location>
</feature>
<dbReference type="InParanoid" id="A0A540VIN9"/>
<proteinExistence type="predicted"/>
<dbReference type="RefSeq" id="WP_141609370.1">
    <property type="nucleotide sequence ID" value="NZ_VIGC02000007.1"/>
</dbReference>
<gene>
    <name evidence="2" type="ORF">FKZ61_06980</name>
</gene>
<dbReference type="Proteomes" id="UP000317371">
    <property type="component" value="Unassembled WGS sequence"/>
</dbReference>
<name>A0A540VIN9_9CHLR</name>
<dbReference type="OrthoDB" id="166326at2"/>
<keyword evidence="1" id="KW-0812">Transmembrane</keyword>
<accession>A0A540VIN9</accession>
<organism evidence="2 3">
    <name type="scientific">Litorilinea aerophila</name>
    <dbReference type="NCBI Taxonomy" id="1204385"/>
    <lineage>
        <taxon>Bacteria</taxon>
        <taxon>Bacillati</taxon>
        <taxon>Chloroflexota</taxon>
        <taxon>Caldilineae</taxon>
        <taxon>Caldilineales</taxon>
        <taxon>Caldilineaceae</taxon>
        <taxon>Litorilinea</taxon>
    </lineage>
</organism>
<evidence type="ECO:0000313" key="2">
    <source>
        <dbReference type="EMBL" id="TQE96628.1"/>
    </source>
</evidence>
<keyword evidence="3" id="KW-1185">Reference proteome</keyword>
<evidence type="ECO:0000313" key="3">
    <source>
        <dbReference type="Proteomes" id="UP000317371"/>
    </source>
</evidence>
<feature type="transmembrane region" description="Helical" evidence="1">
    <location>
        <begin position="63"/>
        <end position="82"/>
    </location>
</feature>
<feature type="transmembrane region" description="Helical" evidence="1">
    <location>
        <begin position="88"/>
        <end position="105"/>
    </location>
</feature>